<keyword evidence="1" id="KW-0472">Membrane</keyword>
<dbReference type="OrthoDB" id="5953876at2759"/>
<proteinExistence type="predicted"/>
<evidence type="ECO:0000256" key="1">
    <source>
        <dbReference type="SAM" id="Phobius"/>
    </source>
</evidence>
<keyword evidence="1" id="KW-0812">Transmembrane</keyword>
<protein>
    <submittedName>
        <fullName evidence="2">Uncharacterized protein</fullName>
    </submittedName>
</protein>
<dbReference type="EMBL" id="MU825915">
    <property type="protein sequence ID" value="KAJ7382737.1"/>
    <property type="molecule type" value="Genomic_DNA"/>
</dbReference>
<dbReference type="Proteomes" id="UP001163046">
    <property type="component" value="Unassembled WGS sequence"/>
</dbReference>
<name>A0A9X0D0J6_9CNID</name>
<dbReference type="AlphaFoldDB" id="A0A9X0D0J6"/>
<comment type="caution">
    <text evidence="2">The sequence shown here is derived from an EMBL/GenBank/DDBJ whole genome shotgun (WGS) entry which is preliminary data.</text>
</comment>
<reference evidence="2" key="1">
    <citation type="submission" date="2023-01" db="EMBL/GenBank/DDBJ databases">
        <title>Genome assembly of the deep-sea coral Lophelia pertusa.</title>
        <authorList>
            <person name="Herrera S."/>
            <person name="Cordes E."/>
        </authorList>
    </citation>
    <scope>NUCLEOTIDE SEQUENCE</scope>
    <source>
        <strain evidence="2">USNM1676648</strain>
        <tissue evidence="2">Polyp</tissue>
    </source>
</reference>
<evidence type="ECO:0000313" key="3">
    <source>
        <dbReference type="Proteomes" id="UP001163046"/>
    </source>
</evidence>
<gene>
    <name evidence="2" type="ORF">OS493_033022</name>
</gene>
<accession>A0A9X0D0J6</accession>
<feature type="transmembrane region" description="Helical" evidence="1">
    <location>
        <begin position="137"/>
        <end position="158"/>
    </location>
</feature>
<evidence type="ECO:0000313" key="2">
    <source>
        <dbReference type="EMBL" id="KAJ7382737.1"/>
    </source>
</evidence>
<sequence>MQTCRCYKRLTTSWFEFRPYVQVSENDIPDGLIPPILSKLAVTCCETCQSHGTSYVDLNLNGLNQSAELPNLRALRKSIANPTDFFFPVYGFKDQTHFAKRFGYQGIVESPGMAYIVNTNSHDDMPNAVLMNISACWPAIVLALAITYLAGLAVWSVVSHRMLSCTKSKLSYMKKLFLTNKQYHVKVLLNSFHLNGHTLGFHPQT</sequence>
<keyword evidence="3" id="KW-1185">Reference proteome</keyword>
<organism evidence="2 3">
    <name type="scientific">Desmophyllum pertusum</name>
    <dbReference type="NCBI Taxonomy" id="174260"/>
    <lineage>
        <taxon>Eukaryota</taxon>
        <taxon>Metazoa</taxon>
        <taxon>Cnidaria</taxon>
        <taxon>Anthozoa</taxon>
        <taxon>Hexacorallia</taxon>
        <taxon>Scleractinia</taxon>
        <taxon>Caryophylliina</taxon>
        <taxon>Caryophylliidae</taxon>
        <taxon>Desmophyllum</taxon>
    </lineage>
</organism>
<keyword evidence="1" id="KW-1133">Transmembrane helix</keyword>